<sequence>MGHVLHPAWKRESNLVRRELETDFRAIGIVLFLILFMLDFPQLQNIRRFKNLAAQVKT</sequence>
<keyword evidence="1" id="KW-1133">Transmembrane helix</keyword>
<reference evidence="2" key="1">
    <citation type="submission" date="2014-12" db="EMBL/GenBank/DDBJ databases">
        <title>Insight into the proteome of Arion vulgaris.</title>
        <authorList>
            <person name="Aradska J."/>
            <person name="Bulat T."/>
            <person name="Smidak R."/>
            <person name="Sarate P."/>
            <person name="Gangsoo J."/>
            <person name="Sialana F."/>
            <person name="Bilban M."/>
            <person name="Lubec G."/>
        </authorList>
    </citation>
    <scope>NUCLEOTIDE SEQUENCE</scope>
    <source>
        <tissue evidence="2">Skin</tissue>
    </source>
</reference>
<evidence type="ECO:0000256" key="1">
    <source>
        <dbReference type="SAM" id="Phobius"/>
    </source>
</evidence>
<gene>
    <name evidence="2" type="primary">ORF93049</name>
</gene>
<accession>A0A0B7A4D4</accession>
<organism evidence="2">
    <name type="scientific">Arion vulgaris</name>
    <dbReference type="NCBI Taxonomy" id="1028688"/>
    <lineage>
        <taxon>Eukaryota</taxon>
        <taxon>Metazoa</taxon>
        <taxon>Spiralia</taxon>
        <taxon>Lophotrochozoa</taxon>
        <taxon>Mollusca</taxon>
        <taxon>Gastropoda</taxon>
        <taxon>Heterobranchia</taxon>
        <taxon>Euthyneura</taxon>
        <taxon>Panpulmonata</taxon>
        <taxon>Eupulmonata</taxon>
        <taxon>Stylommatophora</taxon>
        <taxon>Helicina</taxon>
        <taxon>Arionoidea</taxon>
        <taxon>Arionidae</taxon>
        <taxon>Arion</taxon>
    </lineage>
</organism>
<protein>
    <submittedName>
        <fullName evidence="2">Uncharacterized protein</fullName>
    </submittedName>
</protein>
<proteinExistence type="predicted"/>
<dbReference type="EMBL" id="HACG01028031">
    <property type="protein sequence ID" value="CEK74896.1"/>
    <property type="molecule type" value="Transcribed_RNA"/>
</dbReference>
<feature type="transmembrane region" description="Helical" evidence="1">
    <location>
        <begin position="24"/>
        <end position="40"/>
    </location>
</feature>
<name>A0A0B7A4D4_9EUPU</name>
<evidence type="ECO:0000313" key="2">
    <source>
        <dbReference type="EMBL" id="CEK74896.1"/>
    </source>
</evidence>
<dbReference type="AlphaFoldDB" id="A0A0B7A4D4"/>
<keyword evidence="1" id="KW-0472">Membrane</keyword>
<keyword evidence="1" id="KW-0812">Transmembrane</keyword>
<feature type="non-terminal residue" evidence="2">
    <location>
        <position position="58"/>
    </location>
</feature>